<evidence type="ECO:0000256" key="1">
    <source>
        <dbReference type="ARBA" id="ARBA00004613"/>
    </source>
</evidence>
<keyword evidence="5" id="KW-0732">Signal</keyword>
<gene>
    <name evidence="8" type="primary">LOC117666992</name>
    <name evidence="9" type="synonym">LOC132709022</name>
</gene>
<reference evidence="8" key="2">
    <citation type="submission" date="2025-04" db="UniProtKB">
        <authorList>
            <consortium name="RefSeq"/>
        </authorList>
    </citation>
    <scope>IDENTIFICATION</scope>
    <source>
        <tissue evidence="8 9">Blood</tissue>
    </source>
</reference>
<evidence type="ECO:0000256" key="2">
    <source>
        <dbReference type="ARBA" id="ARBA00022525"/>
    </source>
</evidence>
<dbReference type="Proteomes" id="UP001652622">
    <property type="component" value="Unplaced"/>
</dbReference>
<dbReference type="RefSeq" id="XP_034276004.1">
    <property type="nucleotide sequence ID" value="XM_034420113.1"/>
</dbReference>
<dbReference type="AlphaFoldDB" id="A0A098LYG6"/>
<dbReference type="InterPro" id="IPR045860">
    <property type="entry name" value="Snake_toxin-like_sf"/>
</dbReference>
<feature type="signal peptide" evidence="5">
    <location>
        <begin position="1"/>
        <end position="20"/>
    </location>
</feature>
<evidence type="ECO:0000256" key="3">
    <source>
        <dbReference type="ARBA" id="ARBA00023157"/>
    </source>
</evidence>
<sequence>MKTLLLSLVVMVGFVYLVTGDNRTCYSGTGILCLENEECAEGENLCYKKTIKEGLWQIQIVKGCGCPVPGENEKVTCCAKDKCNC</sequence>
<protein>
    <submittedName>
        <fullName evidence="6">Three finger toxin</fullName>
    </submittedName>
    <submittedName>
        <fullName evidence="8 9">Toxin 3FTx-Dis4-like</fullName>
    </submittedName>
</protein>
<dbReference type="InterPro" id="IPR054131">
    <property type="entry name" value="Toxin_cobra-type"/>
</dbReference>
<comment type="subcellular location">
    <subcellularLocation>
        <location evidence="1">Secreted</location>
    </subcellularLocation>
</comment>
<reference evidence="6" key="1">
    <citation type="journal article" date="2014" name="Toxicon">
        <title>Testing the Toxicofera: comparative transcriptomics casts doubt on the single, early evolution of the reptile venom system.</title>
        <authorList>
            <person name="Hargreaves A.D."/>
            <person name="Swain M.T."/>
            <person name="Logan D.W."/>
            <person name="Mulley J.F."/>
        </authorList>
    </citation>
    <scope>NUCLEOTIDE SEQUENCE</scope>
    <source>
        <tissue evidence="6">Scent gland</tissue>
    </source>
</reference>
<comment type="similarity">
    <text evidence="4">Belongs to the three-finger toxin family. Ancestral subfamily. Boigatoxin sub-subfamily.</text>
</comment>
<feature type="chain" id="PRO_5044540449" evidence="5">
    <location>
        <begin position="21"/>
        <end position="85"/>
    </location>
</feature>
<dbReference type="InterPro" id="IPR003571">
    <property type="entry name" value="Snake_3FTx"/>
</dbReference>
<proteinExistence type="evidence at transcript level"/>
<dbReference type="EMBL" id="GBIB01000032">
    <property type="protein sequence ID" value="JAC95020.1"/>
    <property type="molecule type" value="mRNA"/>
</dbReference>
<dbReference type="CDD" id="cd00206">
    <property type="entry name" value="TFP_snake_toxin"/>
    <property type="match status" value="1"/>
</dbReference>
<accession>A0A098LYG6</accession>
<keyword evidence="2" id="KW-0964">Secreted</keyword>
<keyword evidence="3" id="KW-1015">Disulfide bond</keyword>
<evidence type="ECO:0000313" key="7">
    <source>
        <dbReference type="Proteomes" id="UP001652622"/>
    </source>
</evidence>
<dbReference type="Gene3D" id="2.10.60.10">
    <property type="entry name" value="CD59"/>
    <property type="match status" value="1"/>
</dbReference>
<dbReference type="KEGG" id="pgut:117666992"/>
<organism evidence="6">
    <name type="scientific">Pantherophis guttatus</name>
    <name type="common">Corn snake</name>
    <name type="synonym">Elaphe guttata</name>
    <dbReference type="NCBI Taxonomy" id="94885"/>
    <lineage>
        <taxon>Eukaryota</taxon>
        <taxon>Metazoa</taxon>
        <taxon>Chordata</taxon>
        <taxon>Craniata</taxon>
        <taxon>Vertebrata</taxon>
        <taxon>Euteleostomi</taxon>
        <taxon>Lepidosauria</taxon>
        <taxon>Squamata</taxon>
        <taxon>Bifurcata</taxon>
        <taxon>Unidentata</taxon>
        <taxon>Episquamata</taxon>
        <taxon>Toxicofera</taxon>
        <taxon>Serpentes</taxon>
        <taxon>Colubroidea</taxon>
        <taxon>Colubridae</taxon>
        <taxon>Colubrinae</taxon>
        <taxon>Pantherophis</taxon>
    </lineage>
</organism>
<evidence type="ECO:0000313" key="9">
    <source>
        <dbReference type="RefSeq" id="XP_060537664.1"/>
    </source>
</evidence>
<dbReference type="SUPFAM" id="SSF57302">
    <property type="entry name" value="Snake toxin-like"/>
    <property type="match status" value="1"/>
</dbReference>
<keyword evidence="7" id="KW-1185">Reference proteome</keyword>
<evidence type="ECO:0000313" key="8">
    <source>
        <dbReference type="RefSeq" id="XP_034276004.1"/>
    </source>
</evidence>
<dbReference type="PROSITE" id="PS00272">
    <property type="entry name" value="SNAKE_TOXIN"/>
    <property type="match status" value="1"/>
</dbReference>
<name>A0A098LYG6_PANGU</name>
<evidence type="ECO:0000256" key="5">
    <source>
        <dbReference type="SAM" id="SignalP"/>
    </source>
</evidence>
<dbReference type="Pfam" id="PF21947">
    <property type="entry name" value="Toxin_cobra-type"/>
    <property type="match status" value="1"/>
</dbReference>
<dbReference type="RefSeq" id="XP_060537664.1">
    <property type="nucleotide sequence ID" value="XM_060681681.1"/>
</dbReference>
<dbReference type="GO" id="GO:0090729">
    <property type="term" value="F:toxin activity"/>
    <property type="evidence" value="ECO:0007669"/>
    <property type="project" value="InterPro"/>
</dbReference>
<dbReference type="InterPro" id="IPR018354">
    <property type="entry name" value="Snake_toxin_con_site"/>
</dbReference>
<dbReference type="GO" id="GO:0005576">
    <property type="term" value="C:extracellular region"/>
    <property type="evidence" value="ECO:0007669"/>
    <property type="project" value="UniProtKB-SubCell"/>
</dbReference>
<dbReference type="GeneID" id="117666992"/>
<evidence type="ECO:0000313" key="6">
    <source>
        <dbReference type="EMBL" id="JAC95020.1"/>
    </source>
</evidence>
<evidence type="ECO:0000256" key="4">
    <source>
        <dbReference type="ARBA" id="ARBA00061568"/>
    </source>
</evidence>